<feature type="transmembrane region" description="Helical" evidence="6">
    <location>
        <begin position="25"/>
        <end position="54"/>
    </location>
</feature>
<accession>A0A2X1AC82</accession>
<dbReference type="AlphaFoldDB" id="A0A2X1AC82"/>
<evidence type="ECO:0000259" key="7">
    <source>
        <dbReference type="Pfam" id="PF11728"/>
    </source>
</evidence>
<evidence type="ECO:0000313" key="8">
    <source>
        <dbReference type="EMBL" id="SPU38332.1"/>
    </source>
</evidence>
<dbReference type="STRING" id="1421.A2J09_10050"/>
<evidence type="ECO:0000256" key="1">
    <source>
        <dbReference type="ARBA" id="ARBA00004651"/>
    </source>
</evidence>
<dbReference type="Gene3D" id="1.20.120.940">
    <property type="entry name" value="Putative aromatic acid exporter, C-terminal domain"/>
    <property type="match status" value="1"/>
</dbReference>
<dbReference type="InterPro" id="IPR052984">
    <property type="entry name" value="UPF0421"/>
</dbReference>
<dbReference type="Pfam" id="PF06081">
    <property type="entry name" value="ArAE_1"/>
    <property type="match status" value="1"/>
</dbReference>
<feature type="transmembrane region" description="Helical" evidence="6">
    <location>
        <begin position="66"/>
        <end position="88"/>
    </location>
</feature>
<evidence type="ECO:0000256" key="2">
    <source>
        <dbReference type="ARBA" id="ARBA00022475"/>
    </source>
</evidence>
<dbReference type="InterPro" id="IPR038323">
    <property type="entry name" value="ArAE_1_C_sf"/>
</dbReference>
<keyword evidence="2" id="KW-1003">Cell membrane</keyword>
<name>A0A2X1AC82_9BACI</name>
<organism evidence="8 9">
    <name type="scientific">Lysinibacillus capsici</name>
    <dbReference type="NCBI Taxonomy" id="2115968"/>
    <lineage>
        <taxon>Bacteria</taxon>
        <taxon>Bacillati</taxon>
        <taxon>Bacillota</taxon>
        <taxon>Bacilli</taxon>
        <taxon>Bacillales</taxon>
        <taxon>Bacillaceae</taxon>
        <taxon>Lysinibacillus</taxon>
    </lineage>
</organism>
<gene>
    <name evidence="8" type="ORF">NCTC7582_04288</name>
</gene>
<dbReference type="Proteomes" id="UP000251431">
    <property type="component" value="Unassembled WGS sequence"/>
</dbReference>
<keyword evidence="5 6" id="KW-0472">Membrane</keyword>
<evidence type="ECO:0000313" key="9">
    <source>
        <dbReference type="Proteomes" id="UP000251431"/>
    </source>
</evidence>
<keyword evidence="4 6" id="KW-1133">Transmembrane helix</keyword>
<evidence type="ECO:0000256" key="5">
    <source>
        <dbReference type="ARBA" id="ARBA00023136"/>
    </source>
</evidence>
<dbReference type="EMBL" id="UAQE01000004">
    <property type="protein sequence ID" value="SPU38332.1"/>
    <property type="molecule type" value="Genomic_DNA"/>
</dbReference>
<evidence type="ECO:0000256" key="3">
    <source>
        <dbReference type="ARBA" id="ARBA00022692"/>
    </source>
</evidence>
<keyword evidence="3 6" id="KW-0812">Transmembrane</keyword>
<dbReference type="PANTHER" id="PTHR40064">
    <property type="entry name" value="MEMBRANE PROTEIN-RELATED"/>
    <property type="match status" value="1"/>
</dbReference>
<dbReference type="InterPro" id="IPR010343">
    <property type="entry name" value="ArAE_1"/>
</dbReference>
<feature type="transmembrane region" description="Helical" evidence="6">
    <location>
        <begin position="94"/>
        <end position="121"/>
    </location>
</feature>
<dbReference type="InterPro" id="IPR021062">
    <property type="entry name" value="ArAE_1_C"/>
</dbReference>
<feature type="domain" description="Putative aromatic acid exporter C-terminal" evidence="7">
    <location>
        <begin position="160"/>
        <end position="323"/>
    </location>
</feature>
<evidence type="ECO:0000256" key="4">
    <source>
        <dbReference type="ARBA" id="ARBA00022989"/>
    </source>
</evidence>
<reference evidence="8 9" key="1">
    <citation type="submission" date="2018-06" db="EMBL/GenBank/DDBJ databases">
        <authorList>
            <consortium name="Pathogen Informatics"/>
            <person name="Doyle S."/>
        </authorList>
    </citation>
    <scope>NUCLEOTIDE SEQUENCE [LARGE SCALE GENOMIC DNA]</scope>
    <source>
        <strain evidence="8 9">NCTC7582</strain>
    </source>
</reference>
<sequence length="336" mass="38168">MKSTKGWEAVGLKKFSIGYRTLKTAIGAAIAIAIAQYFDLASYASAGILTILCVQPTKKKSIYAAYTRLVASIVAMLFAFVSFELFAYHPLTLAGMLILFIPTIVSLKVADGFISSVVIIMHIYAAEGYSLTLVYNELALMAIGYGTGIAINMYMPDIQKELNYYRVKIEELYSKIFLEIASYLRQGDTLWNGQEIIDAIKALEEAKSLAFKDVQNHFTRCKNDYYVYFDMREQQLEIIERVLPKVTTLPVIVQEAEIVADFLQDLGEHVHSGNTASQYREKLEHVKRDFSQLPLPQSHEQFIAQAALYQFIEEMDRYLEIKQSFKGLKAKKERPQ</sequence>
<evidence type="ECO:0000256" key="6">
    <source>
        <dbReference type="SAM" id="Phobius"/>
    </source>
</evidence>
<comment type="subcellular location">
    <subcellularLocation>
        <location evidence="1">Cell membrane</location>
        <topology evidence="1">Multi-pass membrane protein</topology>
    </subcellularLocation>
</comment>
<dbReference type="GO" id="GO:0005886">
    <property type="term" value="C:plasma membrane"/>
    <property type="evidence" value="ECO:0007669"/>
    <property type="project" value="UniProtKB-SubCell"/>
</dbReference>
<dbReference type="Pfam" id="PF11728">
    <property type="entry name" value="ArAE_1_C"/>
    <property type="match status" value="1"/>
</dbReference>
<proteinExistence type="predicted"/>
<protein>
    <submittedName>
        <fullName evidence="8">YqjA</fullName>
    </submittedName>
</protein>
<dbReference type="RefSeq" id="WP_112118328.1">
    <property type="nucleotide sequence ID" value="NZ_UAQE01000004.1"/>
</dbReference>
<feature type="transmembrane region" description="Helical" evidence="6">
    <location>
        <begin position="133"/>
        <end position="155"/>
    </location>
</feature>
<dbReference type="PANTHER" id="PTHR40064:SF1">
    <property type="entry name" value="MEMBRANE PROTEIN"/>
    <property type="match status" value="1"/>
</dbReference>